<sequence length="109" mass="11586">MRRNFIFAPVVAIAASLLVTPVSDAAASPCTSGSIAGFKEVLSGGGTRWHCKKKKGGETIDFLTVNGCWAARSHQIVLKFYDVATETCSNGEKRSFPKLTGSLGRASYS</sequence>
<dbReference type="AlphaFoldDB" id="A0A1G9SAN4"/>
<protein>
    <submittedName>
        <fullName evidence="2">Uncharacterized protein</fullName>
    </submittedName>
</protein>
<name>A0A1G9SAN4_ALLAB</name>
<evidence type="ECO:0000313" key="3">
    <source>
        <dbReference type="Proteomes" id="UP000183376"/>
    </source>
</evidence>
<dbReference type="RefSeq" id="WP_156051472.1">
    <property type="nucleotide sequence ID" value="NZ_JOEF01000024.1"/>
</dbReference>
<feature type="signal peptide" evidence="1">
    <location>
        <begin position="1"/>
        <end position="25"/>
    </location>
</feature>
<feature type="chain" id="PRO_5039275390" evidence="1">
    <location>
        <begin position="26"/>
        <end position="109"/>
    </location>
</feature>
<proteinExistence type="predicted"/>
<evidence type="ECO:0000256" key="1">
    <source>
        <dbReference type="SAM" id="SignalP"/>
    </source>
</evidence>
<dbReference type="EMBL" id="LT629701">
    <property type="protein sequence ID" value="SDM32479.1"/>
    <property type="molecule type" value="Genomic_DNA"/>
</dbReference>
<evidence type="ECO:0000313" key="2">
    <source>
        <dbReference type="EMBL" id="SDM32479.1"/>
    </source>
</evidence>
<dbReference type="Proteomes" id="UP000183376">
    <property type="component" value="Chromosome I"/>
</dbReference>
<organism evidence="2 3">
    <name type="scientific">Allokutzneria albata</name>
    <name type="common">Kibdelosporangium albatum</name>
    <dbReference type="NCBI Taxonomy" id="211114"/>
    <lineage>
        <taxon>Bacteria</taxon>
        <taxon>Bacillati</taxon>
        <taxon>Actinomycetota</taxon>
        <taxon>Actinomycetes</taxon>
        <taxon>Pseudonocardiales</taxon>
        <taxon>Pseudonocardiaceae</taxon>
        <taxon>Allokutzneria</taxon>
    </lineage>
</organism>
<reference evidence="2 3" key="1">
    <citation type="submission" date="2016-10" db="EMBL/GenBank/DDBJ databases">
        <authorList>
            <person name="de Groot N.N."/>
        </authorList>
    </citation>
    <scope>NUCLEOTIDE SEQUENCE [LARGE SCALE GENOMIC DNA]</scope>
    <source>
        <strain evidence="2 3">DSM 44149</strain>
    </source>
</reference>
<keyword evidence="1" id="KW-0732">Signal</keyword>
<accession>A0A1G9SAN4</accession>
<gene>
    <name evidence="2" type="ORF">SAMN04489726_1017</name>
</gene>
<keyword evidence="3" id="KW-1185">Reference proteome</keyword>